<dbReference type="AlphaFoldDB" id="A0A3M7T1T3"/>
<accession>A0A3M7T1T3</accession>
<dbReference type="EMBL" id="REGN01000440">
    <property type="protein sequence ID" value="RNA41879.1"/>
    <property type="molecule type" value="Genomic_DNA"/>
</dbReference>
<name>A0A3M7T1T3_BRAPC</name>
<protein>
    <submittedName>
        <fullName evidence="1">Uncharacterized protein</fullName>
    </submittedName>
</protein>
<sequence length="107" mass="12817">MMVNTAFYVKSKNLSLSNFCVWEKLIHAEKFKSSQKLYIILRTISNETITWKKIKSLILGKIKMEKINFDAFYEMVTNADDMLQFIEIHSKRNTWINYDLFYGIYNI</sequence>
<evidence type="ECO:0000313" key="1">
    <source>
        <dbReference type="EMBL" id="RNA41879.1"/>
    </source>
</evidence>
<proteinExistence type="predicted"/>
<organism evidence="1 2">
    <name type="scientific">Brachionus plicatilis</name>
    <name type="common">Marine rotifer</name>
    <name type="synonym">Brachionus muelleri</name>
    <dbReference type="NCBI Taxonomy" id="10195"/>
    <lineage>
        <taxon>Eukaryota</taxon>
        <taxon>Metazoa</taxon>
        <taxon>Spiralia</taxon>
        <taxon>Gnathifera</taxon>
        <taxon>Rotifera</taxon>
        <taxon>Eurotatoria</taxon>
        <taxon>Monogononta</taxon>
        <taxon>Pseudotrocha</taxon>
        <taxon>Ploima</taxon>
        <taxon>Brachionidae</taxon>
        <taxon>Brachionus</taxon>
    </lineage>
</organism>
<dbReference type="Proteomes" id="UP000276133">
    <property type="component" value="Unassembled WGS sequence"/>
</dbReference>
<reference evidence="1 2" key="1">
    <citation type="journal article" date="2018" name="Sci. Rep.">
        <title>Genomic signatures of local adaptation to the degree of environmental predictability in rotifers.</title>
        <authorList>
            <person name="Franch-Gras L."/>
            <person name="Hahn C."/>
            <person name="Garcia-Roger E.M."/>
            <person name="Carmona M.J."/>
            <person name="Serra M."/>
            <person name="Gomez A."/>
        </authorList>
    </citation>
    <scope>NUCLEOTIDE SEQUENCE [LARGE SCALE GENOMIC DNA]</scope>
    <source>
        <strain evidence="1">HYR1</strain>
    </source>
</reference>
<evidence type="ECO:0000313" key="2">
    <source>
        <dbReference type="Proteomes" id="UP000276133"/>
    </source>
</evidence>
<comment type="caution">
    <text evidence="1">The sequence shown here is derived from an EMBL/GenBank/DDBJ whole genome shotgun (WGS) entry which is preliminary data.</text>
</comment>
<keyword evidence="2" id="KW-1185">Reference proteome</keyword>
<gene>
    <name evidence="1" type="ORF">BpHYR1_020988</name>
</gene>